<proteinExistence type="predicted"/>
<keyword evidence="1" id="KW-0472">Membrane</keyword>
<name>A0A4Z2EHS5_9TELE</name>
<reference evidence="1 2" key="1">
    <citation type="submission" date="2019-03" db="EMBL/GenBank/DDBJ databases">
        <title>First draft genome of Liparis tanakae, snailfish: a comprehensive survey of snailfish specific genes.</title>
        <authorList>
            <person name="Kim W."/>
            <person name="Song I."/>
            <person name="Jeong J.-H."/>
            <person name="Kim D."/>
            <person name="Kim S."/>
            <person name="Ryu S."/>
            <person name="Song J.Y."/>
            <person name="Lee S.K."/>
        </authorList>
    </citation>
    <scope>NUCLEOTIDE SEQUENCE [LARGE SCALE GENOMIC DNA]</scope>
    <source>
        <tissue evidence="1">Muscle</tissue>
    </source>
</reference>
<gene>
    <name evidence="1" type="primary">LAPTM4B</name>
    <name evidence="1" type="ORF">EYF80_061480</name>
</gene>
<organism evidence="1 2">
    <name type="scientific">Liparis tanakae</name>
    <name type="common">Tanaka's snailfish</name>
    <dbReference type="NCBI Taxonomy" id="230148"/>
    <lineage>
        <taxon>Eukaryota</taxon>
        <taxon>Metazoa</taxon>
        <taxon>Chordata</taxon>
        <taxon>Craniata</taxon>
        <taxon>Vertebrata</taxon>
        <taxon>Euteleostomi</taxon>
        <taxon>Actinopterygii</taxon>
        <taxon>Neopterygii</taxon>
        <taxon>Teleostei</taxon>
        <taxon>Neoteleostei</taxon>
        <taxon>Acanthomorphata</taxon>
        <taxon>Eupercaria</taxon>
        <taxon>Perciformes</taxon>
        <taxon>Cottioidei</taxon>
        <taxon>Cottales</taxon>
        <taxon>Liparidae</taxon>
        <taxon>Liparis</taxon>
    </lineage>
</organism>
<protein>
    <submittedName>
        <fullName evidence="1">Lysosomal-associated transmembrane protein 4B</fullName>
    </submittedName>
</protein>
<dbReference type="EMBL" id="SRLO01006961">
    <property type="protein sequence ID" value="TNN28373.1"/>
    <property type="molecule type" value="Genomic_DNA"/>
</dbReference>
<evidence type="ECO:0000313" key="1">
    <source>
        <dbReference type="EMBL" id="TNN28373.1"/>
    </source>
</evidence>
<keyword evidence="2" id="KW-1185">Reference proteome</keyword>
<dbReference type="Proteomes" id="UP000314294">
    <property type="component" value="Unassembled WGS sequence"/>
</dbReference>
<dbReference type="AlphaFoldDB" id="A0A4Z2EHS5"/>
<dbReference type="OrthoDB" id="10002163at2759"/>
<sequence>MDSADGDVFGRGVAVASSPPRARRFLDAREQQELAYLLACVWNCYRYVSGRGASEILLYVTTNDTTLLGRCPRTYYPYFHSDKEEKEVK</sequence>
<comment type="caution">
    <text evidence="1">The sequence shown here is derived from an EMBL/GenBank/DDBJ whole genome shotgun (WGS) entry which is preliminary data.</text>
</comment>
<keyword evidence="1" id="KW-0812">Transmembrane</keyword>
<accession>A0A4Z2EHS5</accession>
<evidence type="ECO:0000313" key="2">
    <source>
        <dbReference type="Proteomes" id="UP000314294"/>
    </source>
</evidence>